<dbReference type="InterPro" id="IPR039556">
    <property type="entry name" value="ICL/PEPM"/>
</dbReference>
<evidence type="ECO:0000313" key="2">
    <source>
        <dbReference type="Proteomes" id="UP000177167"/>
    </source>
</evidence>
<proteinExistence type="predicted"/>
<dbReference type="SUPFAM" id="SSF51621">
    <property type="entry name" value="Phosphoenolpyruvate/pyruvate domain"/>
    <property type="match status" value="1"/>
</dbReference>
<dbReference type="AlphaFoldDB" id="A0A1F8F9C1"/>
<dbReference type="GO" id="GO:0016833">
    <property type="term" value="F:oxo-acid-lyase activity"/>
    <property type="evidence" value="ECO:0007669"/>
    <property type="project" value="UniProtKB-ARBA"/>
</dbReference>
<gene>
    <name evidence="1" type="ORF">A3J46_03135</name>
</gene>
<evidence type="ECO:0008006" key="3">
    <source>
        <dbReference type="Google" id="ProtNLM"/>
    </source>
</evidence>
<accession>A0A1F8F9C1</accession>
<protein>
    <recommendedName>
        <fullName evidence="3">Isocitrate lyase</fullName>
    </recommendedName>
</protein>
<dbReference type="CDD" id="cd00377">
    <property type="entry name" value="ICL_PEPM"/>
    <property type="match status" value="1"/>
</dbReference>
<comment type="caution">
    <text evidence="1">The sequence shown here is derived from an EMBL/GenBank/DDBJ whole genome shotgun (WGS) entry which is preliminary data.</text>
</comment>
<dbReference type="InterPro" id="IPR015813">
    <property type="entry name" value="Pyrv/PenolPyrv_kinase-like_dom"/>
</dbReference>
<dbReference type="Proteomes" id="UP000177167">
    <property type="component" value="Unassembled WGS sequence"/>
</dbReference>
<name>A0A1F8F9C1_9BACT</name>
<dbReference type="EMBL" id="MGJP01000051">
    <property type="protein sequence ID" value="OGN08859.1"/>
    <property type="molecule type" value="Genomic_DNA"/>
</dbReference>
<dbReference type="Pfam" id="PF13714">
    <property type="entry name" value="PEP_mutase"/>
    <property type="match status" value="1"/>
</dbReference>
<organism evidence="1 2">
    <name type="scientific">Candidatus Yanofskybacteria bacterium RIFCSPHIGHO2_02_FULL_41_11</name>
    <dbReference type="NCBI Taxonomy" id="1802675"/>
    <lineage>
        <taxon>Bacteria</taxon>
        <taxon>Candidatus Yanofskyibacteriota</taxon>
    </lineage>
</organism>
<dbReference type="PANTHER" id="PTHR42905">
    <property type="entry name" value="PHOSPHOENOLPYRUVATE CARBOXYLASE"/>
    <property type="match status" value="1"/>
</dbReference>
<sequence length="331" mass="36569">MDMSGKRFGELVARPQGLFVYGVYDAMSARVAELAGHEAIYVGGYAAAGSRGLPDMGVLTMTEIIGHIKFIAQAVSGHVKSISQAVSTPLMADIDDGYGNVNNVIRTVNELLELPNIGAFHIEDQRYPKRCGHIQRKKILPLDEFLGKLKAAIDIRDRINPYCKVIARTDAFSAIGGKRDERFDGDINEAVKRLIAYADIGADYLWCEFPDPNQLSAEAVAERVRTVHPDIALAFNISPSFSTESWLESSLTEGVLNEMGYKLRFATYPALLSAMQAVLESAIEFKREAIGGLKSLKNRVAKTPVENVMEVLGVDRYLATERKYDPYDTEK</sequence>
<dbReference type="PANTHER" id="PTHR42905:SF5">
    <property type="entry name" value="CARBOXYVINYL-CARBOXYPHOSPHONATE PHOSPHORYLMUTASE, CHLOROPLASTIC"/>
    <property type="match status" value="1"/>
</dbReference>
<evidence type="ECO:0000313" key="1">
    <source>
        <dbReference type="EMBL" id="OGN08859.1"/>
    </source>
</evidence>
<dbReference type="Gene3D" id="3.20.20.60">
    <property type="entry name" value="Phosphoenolpyruvate-binding domains"/>
    <property type="match status" value="1"/>
</dbReference>
<dbReference type="InterPro" id="IPR040442">
    <property type="entry name" value="Pyrv_kinase-like_dom_sf"/>
</dbReference>
<reference evidence="1 2" key="1">
    <citation type="journal article" date="2016" name="Nat. Commun.">
        <title>Thousands of microbial genomes shed light on interconnected biogeochemical processes in an aquifer system.</title>
        <authorList>
            <person name="Anantharaman K."/>
            <person name="Brown C.T."/>
            <person name="Hug L.A."/>
            <person name="Sharon I."/>
            <person name="Castelle C.J."/>
            <person name="Probst A.J."/>
            <person name="Thomas B.C."/>
            <person name="Singh A."/>
            <person name="Wilkins M.J."/>
            <person name="Karaoz U."/>
            <person name="Brodie E.L."/>
            <person name="Williams K.H."/>
            <person name="Hubbard S.S."/>
            <person name="Banfield J.F."/>
        </authorList>
    </citation>
    <scope>NUCLEOTIDE SEQUENCE [LARGE SCALE GENOMIC DNA]</scope>
</reference>